<dbReference type="InterPro" id="IPR016722">
    <property type="entry name" value="DNA_pol_alpha_bsu"/>
</dbReference>
<feature type="domain" description="DNA polymerase alpha/delta/epsilon subunit B" evidence="6">
    <location>
        <begin position="228"/>
        <end position="417"/>
    </location>
</feature>
<evidence type="ECO:0000313" key="8">
    <source>
        <dbReference type="EMBL" id="KAK6621441.1"/>
    </source>
</evidence>
<evidence type="ECO:0000259" key="7">
    <source>
        <dbReference type="Pfam" id="PF22062"/>
    </source>
</evidence>
<gene>
    <name evidence="8" type="ORF">RUM44_001248</name>
</gene>
<dbReference type="InterPro" id="IPR007185">
    <property type="entry name" value="DNA_pol_a/d/e_bsu"/>
</dbReference>
<keyword evidence="9" id="KW-1185">Reference proteome</keyword>
<sequence>MPHLWRIKIHSDVRVSSGSGIKRKYNYDTSPQGTFSPASYSPTITTPSAKYSTRKNAGDVVYRHNDDVSDRSWKCNENYIAKIELDANLSIPISLYMHNCLTDFLDYWDTNIKKLGKLIRSKHGLDEEMPMNHKGVNTFVLVGRIACDGEGRINSKTVQLEGASDNASGEAVDLDMSILQKYSIFPGQVVAVEAYNLTKDRLVVKELYSDTDINFFKPYELPRGSLNVMVASGPYTPTDSMTYEPLLDLVKEVVKQEPHVLILTGPFIEANHPVLEESVLAETTEEFFEKVIEQIMKPLEREFTSPMVYPTPQIKLKTKQTYPKLHLLPDPSIFAVEDVVFGVTSTDVLLHMSKEEISCSLEGGRLPRLAKHILQQRSFYPLSPAKDVPLDPLLMDHAKLEIAPHILIVPSDLRYFIQKVDGCVVVNPERLAKGLIGGTYARLIISPNDVVGNIVKV</sequence>
<comment type="caution">
    <text evidence="8">The sequence shown here is derived from an EMBL/GenBank/DDBJ whole genome shotgun (WGS) entry which is preliminary data.</text>
</comment>
<evidence type="ECO:0000256" key="1">
    <source>
        <dbReference type="ARBA" id="ARBA00004123"/>
    </source>
</evidence>
<evidence type="ECO:0000256" key="3">
    <source>
        <dbReference type="ARBA" id="ARBA00018596"/>
    </source>
</evidence>
<dbReference type="Gene3D" id="3.60.21.60">
    <property type="match status" value="2"/>
</dbReference>
<organism evidence="8 9">
    <name type="scientific">Polyplax serrata</name>
    <name type="common">Common mouse louse</name>
    <dbReference type="NCBI Taxonomy" id="468196"/>
    <lineage>
        <taxon>Eukaryota</taxon>
        <taxon>Metazoa</taxon>
        <taxon>Ecdysozoa</taxon>
        <taxon>Arthropoda</taxon>
        <taxon>Hexapoda</taxon>
        <taxon>Insecta</taxon>
        <taxon>Pterygota</taxon>
        <taxon>Neoptera</taxon>
        <taxon>Paraneoptera</taxon>
        <taxon>Psocodea</taxon>
        <taxon>Troctomorpha</taxon>
        <taxon>Phthiraptera</taxon>
        <taxon>Anoplura</taxon>
        <taxon>Polyplacidae</taxon>
        <taxon>Polyplax</taxon>
    </lineage>
</organism>
<dbReference type="PIRSF" id="PIRSF018300">
    <property type="entry name" value="DNA_pol_alph_2"/>
    <property type="match status" value="1"/>
</dbReference>
<dbReference type="Pfam" id="PF04042">
    <property type="entry name" value="DNA_pol_E_B"/>
    <property type="match status" value="1"/>
</dbReference>
<keyword evidence="4" id="KW-0235">DNA replication</keyword>
<dbReference type="PANTHER" id="PTHR23061:SF12">
    <property type="entry name" value="DNA POLYMERASE ALPHA SUBUNIT B"/>
    <property type="match status" value="1"/>
</dbReference>
<evidence type="ECO:0000256" key="4">
    <source>
        <dbReference type="ARBA" id="ARBA00022705"/>
    </source>
</evidence>
<proteinExistence type="inferred from homology"/>
<name>A0ABR1AJJ1_POLSC</name>
<evidence type="ECO:0000259" key="6">
    <source>
        <dbReference type="Pfam" id="PF04042"/>
    </source>
</evidence>
<dbReference type="EMBL" id="JAWJWF010000047">
    <property type="protein sequence ID" value="KAK6621441.1"/>
    <property type="molecule type" value="Genomic_DNA"/>
</dbReference>
<evidence type="ECO:0000256" key="5">
    <source>
        <dbReference type="ARBA" id="ARBA00023242"/>
    </source>
</evidence>
<feature type="domain" description="DNA polymerase alpha subunit B OB" evidence="7">
    <location>
        <begin position="109"/>
        <end position="208"/>
    </location>
</feature>
<evidence type="ECO:0000256" key="2">
    <source>
        <dbReference type="ARBA" id="ARBA00007299"/>
    </source>
</evidence>
<dbReference type="Pfam" id="PF22062">
    <property type="entry name" value="OB_DPOA2"/>
    <property type="match status" value="1"/>
</dbReference>
<dbReference type="PANTHER" id="PTHR23061">
    <property type="entry name" value="DNA POLYMERASE 2 ALPHA 70 KDA SUBUNIT"/>
    <property type="match status" value="1"/>
</dbReference>
<protein>
    <recommendedName>
        <fullName evidence="3">DNA polymerase alpha subunit B</fullName>
    </recommendedName>
</protein>
<dbReference type="Proteomes" id="UP001359485">
    <property type="component" value="Unassembled WGS sequence"/>
</dbReference>
<keyword evidence="5" id="KW-0539">Nucleus</keyword>
<evidence type="ECO:0000313" key="9">
    <source>
        <dbReference type="Proteomes" id="UP001359485"/>
    </source>
</evidence>
<comment type="similarity">
    <text evidence="2">Belongs to the DNA polymerase alpha subunit B family.</text>
</comment>
<dbReference type="InterPro" id="IPR054300">
    <property type="entry name" value="OB_DPOA2"/>
</dbReference>
<comment type="subcellular location">
    <subcellularLocation>
        <location evidence="1">Nucleus</location>
    </subcellularLocation>
</comment>
<accession>A0ABR1AJJ1</accession>
<reference evidence="8 9" key="1">
    <citation type="submission" date="2023-09" db="EMBL/GenBank/DDBJ databases">
        <title>Genomes of two closely related lineages of the louse Polyplax serrata with different host specificities.</title>
        <authorList>
            <person name="Martinu J."/>
            <person name="Tarabai H."/>
            <person name="Stefka J."/>
            <person name="Hypsa V."/>
        </authorList>
    </citation>
    <scope>NUCLEOTIDE SEQUENCE [LARGE SCALE GENOMIC DNA]</scope>
    <source>
        <strain evidence="8">98ZLc_SE</strain>
    </source>
</reference>